<dbReference type="GO" id="GO:0061630">
    <property type="term" value="F:ubiquitin protein ligase activity"/>
    <property type="evidence" value="ECO:0007669"/>
    <property type="project" value="TreeGrafter"/>
</dbReference>
<dbReference type="InterPro" id="IPR013083">
    <property type="entry name" value="Znf_RING/FYVE/PHD"/>
</dbReference>
<dbReference type="SMART" id="SM00184">
    <property type="entry name" value="RING"/>
    <property type="match status" value="2"/>
</dbReference>
<dbReference type="Gene3D" id="3.30.40.10">
    <property type="entry name" value="Zinc/RING finger domain, C3HC4 (zinc finger)"/>
    <property type="match status" value="2"/>
</dbReference>
<comment type="caution">
    <text evidence="7">The sequence shown here is derived from an EMBL/GenBank/DDBJ whole genome shotgun (WGS) entry which is preliminary data.</text>
</comment>
<dbReference type="CDD" id="cd16513">
    <property type="entry name" value="RING-HC_LONFs_rpt1"/>
    <property type="match status" value="2"/>
</dbReference>
<dbReference type="EMBL" id="SCEB01000349">
    <property type="protein sequence ID" value="RXM99554.1"/>
    <property type="molecule type" value="Genomic_DNA"/>
</dbReference>
<keyword evidence="2 4" id="KW-0863">Zinc-finger</keyword>
<keyword evidence="8" id="KW-1185">Reference proteome</keyword>
<dbReference type="Pfam" id="PF02190">
    <property type="entry name" value="LON_substr_bdg"/>
    <property type="match status" value="1"/>
</dbReference>
<dbReference type="Proteomes" id="UP000289886">
    <property type="component" value="Unassembled WGS sequence"/>
</dbReference>
<organism evidence="7 8">
    <name type="scientific">Acipenser ruthenus</name>
    <name type="common">Sterlet sturgeon</name>
    <dbReference type="NCBI Taxonomy" id="7906"/>
    <lineage>
        <taxon>Eukaryota</taxon>
        <taxon>Metazoa</taxon>
        <taxon>Chordata</taxon>
        <taxon>Craniata</taxon>
        <taxon>Vertebrata</taxon>
        <taxon>Euteleostomi</taxon>
        <taxon>Actinopterygii</taxon>
        <taxon>Chondrostei</taxon>
        <taxon>Acipenseriformes</taxon>
        <taxon>Acipenseridae</taxon>
        <taxon>Acipenser</taxon>
    </lineage>
</organism>
<dbReference type="InterPro" id="IPR046336">
    <property type="entry name" value="Lon_prtase_N_sf"/>
</dbReference>
<dbReference type="InterPro" id="IPR027370">
    <property type="entry name" value="Znf-RING_euk"/>
</dbReference>
<dbReference type="InterPro" id="IPR001841">
    <property type="entry name" value="Znf_RING"/>
</dbReference>
<dbReference type="InterPro" id="IPR017907">
    <property type="entry name" value="Znf_RING_CS"/>
</dbReference>
<evidence type="ECO:0000313" key="7">
    <source>
        <dbReference type="EMBL" id="RXM99554.1"/>
    </source>
</evidence>
<dbReference type="PROSITE" id="PS00518">
    <property type="entry name" value="ZF_RING_1"/>
    <property type="match status" value="2"/>
</dbReference>
<reference evidence="7 8" key="1">
    <citation type="submission" date="2019-01" db="EMBL/GenBank/DDBJ databases">
        <title>Draft Genome and Complete Hox-Cluster Characterization of the Sterlet Sturgeon (Acipenser ruthenus).</title>
        <authorList>
            <person name="Wei Q."/>
        </authorList>
    </citation>
    <scope>NUCLEOTIDE SEQUENCE [LARGE SCALE GENOMIC DNA]</scope>
    <source>
        <strain evidence="7">WHYD16114868_AA</strain>
        <tissue evidence="7">Blood</tissue>
    </source>
</reference>
<dbReference type="SUPFAM" id="SSF88697">
    <property type="entry name" value="PUA domain-like"/>
    <property type="match status" value="1"/>
</dbReference>
<name>A0A662YSF9_ACIRT</name>
<evidence type="ECO:0000256" key="1">
    <source>
        <dbReference type="ARBA" id="ARBA00022723"/>
    </source>
</evidence>
<evidence type="ECO:0000256" key="3">
    <source>
        <dbReference type="ARBA" id="ARBA00022833"/>
    </source>
</evidence>
<evidence type="ECO:0000259" key="6">
    <source>
        <dbReference type="PROSITE" id="PS51787"/>
    </source>
</evidence>
<dbReference type="InterPro" id="IPR015947">
    <property type="entry name" value="PUA-like_sf"/>
</dbReference>
<protein>
    <submittedName>
        <fullName evidence="7">LON peptidase N-terminal domain and RING finger protein 2</fullName>
    </submittedName>
</protein>
<evidence type="ECO:0000313" key="8">
    <source>
        <dbReference type="Proteomes" id="UP000289886"/>
    </source>
</evidence>
<dbReference type="Gene3D" id="2.30.130.40">
    <property type="entry name" value="LON domain-like"/>
    <property type="match status" value="1"/>
</dbReference>
<proteinExistence type="predicted"/>
<gene>
    <name evidence="7" type="ORF">EOD39_11256</name>
</gene>
<dbReference type="Pfam" id="PF13445">
    <property type="entry name" value="zf-RING_UBOX"/>
    <property type="match status" value="2"/>
</dbReference>
<dbReference type="Gene3D" id="1.25.40.10">
    <property type="entry name" value="Tetratricopeptide repeat domain"/>
    <property type="match status" value="1"/>
</dbReference>
<keyword evidence="1" id="KW-0479">Metal-binding</keyword>
<dbReference type="GO" id="GO:0008270">
    <property type="term" value="F:zinc ion binding"/>
    <property type="evidence" value="ECO:0007669"/>
    <property type="project" value="UniProtKB-KW"/>
</dbReference>
<evidence type="ECO:0000259" key="5">
    <source>
        <dbReference type="PROSITE" id="PS50089"/>
    </source>
</evidence>
<dbReference type="AlphaFoldDB" id="A0A662YSF9"/>
<dbReference type="SUPFAM" id="SSF57850">
    <property type="entry name" value="RING/U-box"/>
    <property type="match status" value="2"/>
</dbReference>
<dbReference type="PANTHER" id="PTHR23327">
    <property type="entry name" value="RING FINGER PROTEIN 127"/>
    <property type="match status" value="1"/>
</dbReference>
<dbReference type="PROSITE" id="PS50089">
    <property type="entry name" value="ZF_RING_2"/>
    <property type="match status" value="2"/>
</dbReference>
<dbReference type="PROSITE" id="PS51787">
    <property type="entry name" value="LON_N"/>
    <property type="match status" value="1"/>
</dbReference>
<evidence type="ECO:0000256" key="4">
    <source>
        <dbReference type="PROSITE-ProRule" id="PRU00175"/>
    </source>
</evidence>
<keyword evidence="3" id="KW-0862">Zinc</keyword>
<dbReference type="InterPro" id="IPR003111">
    <property type="entry name" value="Lon_prtase_N"/>
</dbReference>
<accession>A0A662YSF9</accession>
<feature type="domain" description="RING-type" evidence="5">
    <location>
        <begin position="380"/>
        <end position="416"/>
    </location>
</feature>
<sequence>METGTQKHSQNYLCDFTNPSAPGICPEMLEVAQKAFRAGDYSLAADIYGSQLADLQHPDRGLCLRKGDALARAGRIGEALDLYCTAANLGKLRPEELQLLVESIADSLREKELKLSSLERKTSYGNQNNGKSGETSDYVNKSKCSVDDDIEKFGDMDENEESLDLFSCRVCTCLLSDPTTLQCGHTFCKRCLENDAVTECKSCKYKLNKKNGQLYPIGFRVNVILGSLLDKCAPGICPEMLEVAQKAFRAGDYSLAADIYGSQLADLQHPDRGLCLRKGDALARAGRIGEALDLYCTAANLGKLRPEELQLLVESIADSLREKELKLSSLERKTSYGNQNNGKSGETSDYVNKSKCSVDDDIEKFGDMDENEESLDLFSCRVCTCLLSDPTTLQCGHTFCKRCLENDAVTECKSCKYKLNKKNAPFDYILMGERAKLHTAMNNYTQAVQDGDSACRLKPLWPKAHYLKAIALTKVGRKEEALKEFLFCAALRPEWSSVKLEAQKILCETFSSVFENDSFPAPLRPQPSYAQLKPSLNSISSPLTDERLSDGCSKDSLFKVSKMAPCDSSVFTTVESVKTPHSLNKLDLPFEDTKTLGSVLSSLPGSSLKRRCPSDSGPSQGFELPYKILKQDGECLPQKTAVHKGSREVPIHLVDSSDLECSLCMRPSSGYHMTKCQTKLSATETSELAVYSKQGVLQYGLGSYYPGLTFAPTVNIWYLATKMYNKTFVTEEVINRYLSEELAERKTFYEEEMKELSNLNKEVPIFVCTMAFPTISCPLHVFEPRYRLMIRRCMETGTKQFGMCIADERNRFADYGCMLEVRDVKFFPDGRSVVDTIGVARFKVLSHSQRDGYNTANIEYLEDKKTEGEEYAELVRLHNSVYDQAVSWFTSLKDNMKSQILSHFGSMPGKESDPQASPSGPAWCWWLLAVLPLENRAQLTILAMTCLKERLIAIRRVLIFVTRKRSS</sequence>
<feature type="domain" description="RING-type" evidence="5">
    <location>
        <begin position="168"/>
        <end position="204"/>
    </location>
</feature>
<dbReference type="GO" id="GO:0005737">
    <property type="term" value="C:cytoplasm"/>
    <property type="evidence" value="ECO:0007669"/>
    <property type="project" value="UniProtKB-ARBA"/>
</dbReference>
<dbReference type="SUPFAM" id="SSF48452">
    <property type="entry name" value="TPR-like"/>
    <property type="match status" value="1"/>
</dbReference>
<feature type="domain" description="Lon N-terminal" evidence="6">
    <location>
        <begin position="753"/>
        <end position="962"/>
    </location>
</feature>
<dbReference type="InterPro" id="IPR011990">
    <property type="entry name" value="TPR-like_helical_dom_sf"/>
</dbReference>
<dbReference type="PANTHER" id="PTHR23327:SF5">
    <property type="entry name" value="LON PEPTIDASE N-TERMINAL DOMAIN AND RING FINGER PROTEIN 2"/>
    <property type="match status" value="1"/>
</dbReference>
<evidence type="ECO:0000256" key="2">
    <source>
        <dbReference type="ARBA" id="ARBA00022771"/>
    </source>
</evidence>
<dbReference type="SMART" id="SM00464">
    <property type="entry name" value="LON"/>
    <property type="match status" value="1"/>
</dbReference>